<comment type="caution">
    <text evidence="4">The sequence shown here is derived from an EMBL/GenBank/DDBJ whole genome shotgun (WGS) entry which is preliminary data.</text>
</comment>
<dbReference type="InterPro" id="IPR011051">
    <property type="entry name" value="RmlC_Cupin_sf"/>
</dbReference>
<evidence type="ECO:0000313" key="4">
    <source>
        <dbReference type="EMBL" id="MCV2889471.1"/>
    </source>
</evidence>
<dbReference type="PROSITE" id="PS50943">
    <property type="entry name" value="HTH_CROC1"/>
    <property type="match status" value="1"/>
</dbReference>
<sequence>MQKILNDLEPSPTATETSLGARVRQIRKTRKWTLKELSDRTGLAISTISKMERGEISLTYDRFMRLAQGLGLDVGELFDAEAEGFAHGTITVTRAGEAPIHRSATYDYDMLASDVSGKHMVPMVGRIKAHSFAAFEDFISHPGEEFIYVLAGEVTVFLKGRDAITLGRGDSIYFDSGIGHAYVSAGDQDAMVLGVCWKPT</sequence>
<dbReference type="RefSeq" id="WP_263829209.1">
    <property type="nucleotide sequence ID" value="NZ_JAOWLB010000009.1"/>
</dbReference>
<proteinExistence type="predicted"/>
<dbReference type="CDD" id="cd02209">
    <property type="entry name" value="cupin_XRE_C"/>
    <property type="match status" value="1"/>
</dbReference>
<dbReference type="Gene3D" id="2.60.120.10">
    <property type="entry name" value="Jelly Rolls"/>
    <property type="match status" value="1"/>
</dbReference>
<evidence type="ECO:0000313" key="5">
    <source>
        <dbReference type="Proteomes" id="UP001320899"/>
    </source>
</evidence>
<dbReference type="InterPro" id="IPR013096">
    <property type="entry name" value="Cupin_2"/>
</dbReference>
<name>A0ABT3AMY7_9RHOB</name>
<accession>A0ABT3AMY7</accession>
<reference evidence="4 5" key="1">
    <citation type="submission" date="2022-10" db="EMBL/GenBank/DDBJ databases">
        <title>Ruegeria sp. nov., isolated from ocean surface sediments.</title>
        <authorList>
            <person name="He W."/>
            <person name="Xue H.-P."/>
            <person name="Zhang D.-F."/>
        </authorList>
    </citation>
    <scope>NUCLEOTIDE SEQUENCE [LARGE SCALE GENOMIC DNA]</scope>
    <source>
        <strain evidence="4 5">XHP0148</strain>
    </source>
</reference>
<dbReference type="SUPFAM" id="SSF47413">
    <property type="entry name" value="lambda repressor-like DNA-binding domains"/>
    <property type="match status" value="1"/>
</dbReference>
<gene>
    <name evidence="4" type="ORF">OE747_14070</name>
</gene>
<dbReference type="InterPro" id="IPR001387">
    <property type="entry name" value="Cro/C1-type_HTH"/>
</dbReference>
<dbReference type="Proteomes" id="UP001320899">
    <property type="component" value="Unassembled WGS sequence"/>
</dbReference>
<dbReference type="InterPro" id="IPR010982">
    <property type="entry name" value="Lambda_DNA-bd_dom_sf"/>
</dbReference>
<dbReference type="Pfam" id="PF07883">
    <property type="entry name" value="Cupin_2"/>
    <property type="match status" value="1"/>
</dbReference>
<dbReference type="CDD" id="cd00093">
    <property type="entry name" value="HTH_XRE"/>
    <property type="match status" value="1"/>
</dbReference>
<evidence type="ECO:0000256" key="2">
    <source>
        <dbReference type="SAM" id="MobiDB-lite"/>
    </source>
</evidence>
<organism evidence="4 5">
    <name type="scientific">Ruegeria aquimaris</name>
    <dbReference type="NCBI Taxonomy" id="2984333"/>
    <lineage>
        <taxon>Bacteria</taxon>
        <taxon>Pseudomonadati</taxon>
        <taxon>Pseudomonadota</taxon>
        <taxon>Alphaproteobacteria</taxon>
        <taxon>Rhodobacterales</taxon>
        <taxon>Roseobacteraceae</taxon>
        <taxon>Ruegeria</taxon>
    </lineage>
</organism>
<dbReference type="InterPro" id="IPR050807">
    <property type="entry name" value="TransReg_Diox_bact_type"/>
</dbReference>
<keyword evidence="1" id="KW-0238">DNA-binding</keyword>
<dbReference type="SUPFAM" id="SSF51182">
    <property type="entry name" value="RmlC-like cupins"/>
    <property type="match status" value="1"/>
</dbReference>
<evidence type="ECO:0000256" key="1">
    <source>
        <dbReference type="ARBA" id="ARBA00023125"/>
    </source>
</evidence>
<dbReference type="SMART" id="SM00530">
    <property type="entry name" value="HTH_XRE"/>
    <property type="match status" value="1"/>
</dbReference>
<evidence type="ECO:0000259" key="3">
    <source>
        <dbReference type="PROSITE" id="PS50943"/>
    </source>
</evidence>
<dbReference type="InterPro" id="IPR014710">
    <property type="entry name" value="RmlC-like_jellyroll"/>
</dbReference>
<dbReference type="EMBL" id="JAOWLB010000009">
    <property type="protein sequence ID" value="MCV2889471.1"/>
    <property type="molecule type" value="Genomic_DNA"/>
</dbReference>
<feature type="domain" description="HTH cro/C1-type" evidence="3">
    <location>
        <begin position="23"/>
        <end position="77"/>
    </location>
</feature>
<keyword evidence="5" id="KW-1185">Reference proteome</keyword>
<dbReference type="PANTHER" id="PTHR46797:SF20">
    <property type="entry name" value="BLR4304 PROTEIN"/>
    <property type="match status" value="1"/>
</dbReference>
<protein>
    <submittedName>
        <fullName evidence="4">XRE family transcriptional regulator</fullName>
    </submittedName>
</protein>
<dbReference type="Gene3D" id="1.10.260.40">
    <property type="entry name" value="lambda repressor-like DNA-binding domains"/>
    <property type="match status" value="1"/>
</dbReference>
<dbReference type="Pfam" id="PF01381">
    <property type="entry name" value="HTH_3"/>
    <property type="match status" value="1"/>
</dbReference>
<dbReference type="PANTHER" id="PTHR46797">
    <property type="entry name" value="HTH-TYPE TRANSCRIPTIONAL REGULATOR"/>
    <property type="match status" value="1"/>
</dbReference>
<feature type="region of interest" description="Disordered" evidence="2">
    <location>
        <begin position="1"/>
        <end position="21"/>
    </location>
</feature>